<feature type="region of interest" description="Disordered" evidence="1">
    <location>
        <begin position="25"/>
        <end position="60"/>
    </location>
</feature>
<dbReference type="EMBL" id="MEXH01000016">
    <property type="protein sequence ID" value="OGC92371.1"/>
    <property type="molecule type" value="Genomic_DNA"/>
</dbReference>
<dbReference type="Proteomes" id="UP000178176">
    <property type="component" value="Unassembled WGS sequence"/>
</dbReference>
<evidence type="ECO:0000313" key="3">
    <source>
        <dbReference type="Proteomes" id="UP000178176"/>
    </source>
</evidence>
<dbReference type="AlphaFoldDB" id="A0A1F4YEK3"/>
<reference evidence="2 3" key="1">
    <citation type="journal article" date="2016" name="Nat. Commun.">
        <title>Thousands of microbial genomes shed light on interconnected biogeochemical processes in an aquifer system.</title>
        <authorList>
            <person name="Anantharaman K."/>
            <person name="Brown C.T."/>
            <person name="Hug L.A."/>
            <person name="Sharon I."/>
            <person name="Castelle C.J."/>
            <person name="Probst A.J."/>
            <person name="Thomas B.C."/>
            <person name="Singh A."/>
            <person name="Wilkins M.J."/>
            <person name="Karaoz U."/>
            <person name="Brodie E.L."/>
            <person name="Williams K.H."/>
            <person name="Hubbard S.S."/>
            <person name="Banfield J.F."/>
        </authorList>
    </citation>
    <scope>NUCLEOTIDE SEQUENCE [LARGE SCALE GENOMIC DNA]</scope>
</reference>
<organism evidence="2 3">
    <name type="scientific">Candidatus Amesbacteria bacterium RIFCSPHIGHO2_01_FULL_48_32b</name>
    <dbReference type="NCBI Taxonomy" id="1797253"/>
    <lineage>
        <taxon>Bacteria</taxon>
        <taxon>Candidatus Amesiibacteriota</taxon>
    </lineage>
</organism>
<feature type="compositionally biased region" description="Polar residues" evidence="1">
    <location>
        <begin position="49"/>
        <end position="60"/>
    </location>
</feature>
<evidence type="ECO:0000313" key="2">
    <source>
        <dbReference type="EMBL" id="OGC92371.1"/>
    </source>
</evidence>
<evidence type="ECO:0000256" key="1">
    <source>
        <dbReference type="SAM" id="MobiDB-lite"/>
    </source>
</evidence>
<comment type="caution">
    <text evidence="2">The sequence shown here is derived from an EMBL/GenBank/DDBJ whole genome shotgun (WGS) entry which is preliminary data.</text>
</comment>
<gene>
    <name evidence="2" type="ORF">A2876_02225</name>
</gene>
<name>A0A1F4YEK3_9BACT</name>
<protein>
    <submittedName>
        <fullName evidence="2">Uncharacterized protein</fullName>
    </submittedName>
</protein>
<proteinExistence type="predicted"/>
<accession>A0A1F4YEK3</accession>
<sequence length="60" mass="6350">MQLSGTELGILGFLALVLFGGALKLGGKKKSPPPPPAPPQLEFDPKANFQENNTDYTGHT</sequence>